<proteinExistence type="predicted"/>
<name>A0ABQ8Q3T0_9AGAR</name>
<protein>
    <submittedName>
        <fullName evidence="3">Pro-kumamolisin, activation domain-containing protein</fullName>
    </submittedName>
</protein>
<gene>
    <name evidence="3" type="ORF">F5050DRAFT_1811551</name>
</gene>
<dbReference type="SUPFAM" id="SSF54897">
    <property type="entry name" value="Protease propeptides/inhibitors"/>
    <property type="match status" value="1"/>
</dbReference>
<dbReference type="InterPro" id="IPR015366">
    <property type="entry name" value="S53_propep"/>
</dbReference>
<feature type="chain" id="PRO_5045673252" evidence="1">
    <location>
        <begin position="22"/>
        <end position="367"/>
    </location>
</feature>
<dbReference type="SMART" id="SM00944">
    <property type="entry name" value="Pro-kuma_activ"/>
    <property type="match status" value="1"/>
</dbReference>
<evidence type="ECO:0000259" key="2">
    <source>
        <dbReference type="SMART" id="SM00944"/>
    </source>
</evidence>
<dbReference type="InterPro" id="IPR050819">
    <property type="entry name" value="Tripeptidyl-peptidase_I"/>
</dbReference>
<dbReference type="PANTHER" id="PTHR14218">
    <property type="entry name" value="PROTEASE S8 TRIPEPTIDYL PEPTIDASE I CLN2"/>
    <property type="match status" value="1"/>
</dbReference>
<feature type="signal peptide" evidence="1">
    <location>
        <begin position="1"/>
        <end position="21"/>
    </location>
</feature>
<keyword evidence="4" id="KW-1185">Reference proteome</keyword>
<organism evidence="3 4">
    <name type="scientific">Lentinula boryana</name>
    <dbReference type="NCBI Taxonomy" id="40481"/>
    <lineage>
        <taxon>Eukaryota</taxon>
        <taxon>Fungi</taxon>
        <taxon>Dikarya</taxon>
        <taxon>Basidiomycota</taxon>
        <taxon>Agaricomycotina</taxon>
        <taxon>Agaricomycetes</taxon>
        <taxon>Agaricomycetidae</taxon>
        <taxon>Agaricales</taxon>
        <taxon>Marasmiineae</taxon>
        <taxon>Omphalotaceae</taxon>
        <taxon>Lentinula</taxon>
    </lineage>
</organism>
<feature type="domain" description="Peptidase S53 activation" evidence="2">
    <location>
        <begin position="37"/>
        <end position="180"/>
    </location>
</feature>
<reference evidence="3" key="1">
    <citation type="submission" date="2022-08" db="EMBL/GenBank/DDBJ databases">
        <authorList>
            <consortium name="DOE Joint Genome Institute"/>
            <person name="Min B."/>
            <person name="Riley R."/>
            <person name="Sierra-Patev S."/>
            <person name="Naranjo-Ortiz M."/>
            <person name="Looney B."/>
            <person name="Konkel Z."/>
            <person name="Slot J.C."/>
            <person name="Sakamoto Y."/>
            <person name="Steenwyk J.L."/>
            <person name="Rokas A."/>
            <person name="Carro J."/>
            <person name="Camarero S."/>
            <person name="Ferreira P."/>
            <person name="Molpeceres G."/>
            <person name="Ruiz-Duenas F.J."/>
            <person name="Serrano A."/>
            <person name="Henrissat B."/>
            <person name="Drula E."/>
            <person name="Hughes K.W."/>
            <person name="Mata J.L."/>
            <person name="Ishikawa N.K."/>
            <person name="Vargas-Isla R."/>
            <person name="Ushijima S."/>
            <person name="Smith C.A."/>
            <person name="Ahrendt S."/>
            <person name="Andreopoulos W."/>
            <person name="He G."/>
            <person name="Labutti K."/>
            <person name="Lipzen A."/>
            <person name="Ng V."/>
            <person name="Sandor L."/>
            <person name="Barry K."/>
            <person name="Martinez A.T."/>
            <person name="Xiao Y."/>
            <person name="Gibbons J.G."/>
            <person name="Terashima K."/>
            <person name="Hibbett D.S."/>
            <person name="Grigoriev I.V."/>
        </authorList>
    </citation>
    <scope>NUCLEOTIDE SEQUENCE</scope>
    <source>
        <strain evidence="3">TFB10827</strain>
    </source>
</reference>
<dbReference type="CDD" id="cd11377">
    <property type="entry name" value="Pro-peptidase_S53"/>
    <property type="match status" value="1"/>
</dbReference>
<dbReference type="Pfam" id="PF09286">
    <property type="entry name" value="Pro-kuma_activ"/>
    <property type="match status" value="1"/>
</dbReference>
<dbReference type="PANTHER" id="PTHR14218:SF15">
    <property type="entry name" value="TRIPEPTIDYL-PEPTIDASE 1"/>
    <property type="match status" value="1"/>
</dbReference>
<dbReference type="EMBL" id="MU790864">
    <property type="protein sequence ID" value="KAJ3992371.1"/>
    <property type="molecule type" value="Genomic_DNA"/>
</dbReference>
<evidence type="ECO:0000256" key="1">
    <source>
        <dbReference type="SAM" id="SignalP"/>
    </source>
</evidence>
<dbReference type="Gene3D" id="3.40.50.200">
    <property type="entry name" value="Peptidase S8/S53 domain"/>
    <property type="match status" value="1"/>
</dbReference>
<keyword evidence="1" id="KW-0732">Signal</keyword>
<accession>A0ABQ8Q3T0</accession>
<dbReference type="Proteomes" id="UP001163828">
    <property type="component" value="Unassembled WGS sequence"/>
</dbReference>
<sequence>MVHFLSYTALSFGLAFSVTSGAPSRRSMALLDQRELPDYFAHAGTPSPDTLINLKIALTANSMPGLEQRFWDVSTPGNALYSQHLSFEETKAFASPAPETVSAVTAWLNENGINNFTTTGAFDDWLSLTIPISTVNSLFDAEYQIYIEIGGPTQLIRTLAYFLPVDLQQHINLIYPSTDFVRNIQGPKLRTSVVPGSSYNNTANARAQEIPFSCKTSINAMQASNTLGVSGFIEQYPQMADLKRFLTDLRPDIPISTTYTLQSVDGGSDPQSASKAGIKVNLDIQYTVGLATNVPVTFISVGEDNIDAIEAFMDLMSDIHAQTTPPSVLTTRYCNLTKPISILWLTLLLFSSGDGGVSGSQSQFCAI</sequence>
<comment type="caution">
    <text evidence="3">The sequence shown here is derived from an EMBL/GenBank/DDBJ whole genome shotgun (WGS) entry which is preliminary data.</text>
</comment>
<dbReference type="InterPro" id="IPR036852">
    <property type="entry name" value="Peptidase_S8/S53_dom_sf"/>
</dbReference>
<evidence type="ECO:0000313" key="4">
    <source>
        <dbReference type="Proteomes" id="UP001163828"/>
    </source>
</evidence>
<evidence type="ECO:0000313" key="3">
    <source>
        <dbReference type="EMBL" id="KAJ3992371.1"/>
    </source>
</evidence>